<dbReference type="RefSeq" id="WP_343956593.1">
    <property type="nucleotide sequence ID" value="NZ_BAAAMN010000016.1"/>
</dbReference>
<evidence type="ECO:0000313" key="3">
    <source>
        <dbReference type="EMBL" id="GAA2032315.1"/>
    </source>
</evidence>
<reference evidence="4" key="1">
    <citation type="journal article" date="2019" name="Int. J. Syst. Evol. Microbiol.">
        <title>The Global Catalogue of Microorganisms (GCM) 10K type strain sequencing project: providing services to taxonomists for standard genome sequencing and annotation.</title>
        <authorList>
            <consortium name="The Broad Institute Genomics Platform"/>
            <consortium name="The Broad Institute Genome Sequencing Center for Infectious Disease"/>
            <person name="Wu L."/>
            <person name="Ma J."/>
        </authorList>
    </citation>
    <scope>NUCLEOTIDE SEQUENCE [LARGE SCALE GENOMIC DNA]</scope>
    <source>
        <strain evidence="4">JCM 13595</strain>
    </source>
</reference>
<feature type="compositionally biased region" description="Polar residues" evidence="1">
    <location>
        <begin position="335"/>
        <end position="345"/>
    </location>
</feature>
<evidence type="ECO:0000256" key="1">
    <source>
        <dbReference type="SAM" id="MobiDB-lite"/>
    </source>
</evidence>
<feature type="region of interest" description="Disordered" evidence="1">
    <location>
        <begin position="330"/>
        <end position="371"/>
    </location>
</feature>
<feature type="compositionally biased region" description="Polar residues" evidence="1">
    <location>
        <begin position="360"/>
        <end position="370"/>
    </location>
</feature>
<evidence type="ECO:0000313" key="4">
    <source>
        <dbReference type="Proteomes" id="UP001501461"/>
    </source>
</evidence>
<evidence type="ECO:0000259" key="2">
    <source>
        <dbReference type="SMART" id="SM00507"/>
    </source>
</evidence>
<proteinExistence type="predicted"/>
<dbReference type="Gene3D" id="1.10.30.50">
    <property type="match status" value="1"/>
</dbReference>
<gene>
    <name evidence="3" type="ORF">GCM10009720_10850</name>
</gene>
<name>A0ABP5FUJ9_9MICC</name>
<dbReference type="Proteomes" id="UP001501461">
    <property type="component" value="Unassembled WGS sequence"/>
</dbReference>
<accession>A0ABP5FUJ9</accession>
<protein>
    <recommendedName>
        <fullName evidence="2">HNH nuclease domain-containing protein</fullName>
    </recommendedName>
</protein>
<dbReference type="InterPro" id="IPR002711">
    <property type="entry name" value="HNH"/>
</dbReference>
<dbReference type="InterPro" id="IPR003615">
    <property type="entry name" value="HNH_nuc"/>
</dbReference>
<comment type="caution">
    <text evidence="3">The sequence shown here is derived from an EMBL/GenBank/DDBJ whole genome shotgun (WGS) entry which is preliminary data.</text>
</comment>
<feature type="domain" description="HNH nuclease" evidence="2">
    <location>
        <begin position="602"/>
        <end position="653"/>
    </location>
</feature>
<organism evidence="3 4">
    <name type="scientific">Yaniella flava</name>
    <dbReference type="NCBI Taxonomy" id="287930"/>
    <lineage>
        <taxon>Bacteria</taxon>
        <taxon>Bacillati</taxon>
        <taxon>Actinomycetota</taxon>
        <taxon>Actinomycetes</taxon>
        <taxon>Micrococcales</taxon>
        <taxon>Micrococcaceae</taxon>
        <taxon>Yaniella</taxon>
    </lineage>
</organism>
<dbReference type="CDD" id="cd00085">
    <property type="entry name" value="HNHc"/>
    <property type="match status" value="1"/>
</dbReference>
<sequence length="694" mass="77262">MLDTMPDTDHIISQQTLHDLTPGMKMAVMSKLADALCQQIEHPDDWYEALARYHDADGTDWATTWAAASDDAPYELTPPEDVHETLPAVLDHWRQTNRALDNTMLTLSKMTDRAIAVDKETVLGIPTNVKKWQTGHSYIAHRLGIETRQAAQYKNRAQLVRQELSNIEGPSQAPQLPLVAQAYRAGEVPPENLDSIVRSLNQVTKYLRSVHLTPENIRDVITQLDESFRNAATTVKPAELSKMTDDILNQTAAIIDSDGPPPQEVLNKVENSFRYRIVNGKLKVEVVTDVMNLELFLGIFYAGLNFRAHHNRYYSSPEKAQEAANDLLTKDCTPPAQTAPDQTSIFDADDEQGSTEDNKPASTRPTNPDSFLNDVMNDVRDDATPAQILGAAEEHIDAAINDREIHAVTMDGRQLTKEEMDRLDRRSRSERLHDIYFAHLRATGRLDPSVQGLSLFGGAPTQLRVALDYQTLSDLLAERLPEQFHLPDDYRRPPGMAGFDTGPPRFLQGIALAPEQLIDTVNDDGTTLIEIDLSDATGREGRLRIPKLQRGHPFISRTANSGTTAPQALRAQLCDAEVIPQVLGTGGVLLDRGRASRTYPVQVKRELANLGACSIPDCRTPVAYTDGHHLIWWAHGGKTSTENMTLLCPSCHTLVHQNVWAPVFDGNGQLYWKPAAWLDPSQTPVRNTYWDAIL</sequence>
<dbReference type="Pfam" id="PF01844">
    <property type="entry name" value="HNH"/>
    <property type="match status" value="1"/>
</dbReference>
<keyword evidence="4" id="KW-1185">Reference proteome</keyword>
<dbReference type="SMART" id="SM00507">
    <property type="entry name" value="HNHc"/>
    <property type="match status" value="1"/>
</dbReference>
<dbReference type="EMBL" id="BAAAMN010000016">
    <property type="protein sequence ID" value="GAA2032315.1"/>
    <property type="molecule type" value="Genomic_DNA"/>
</dbReference>